<evidence type="ECO:0000313" key="3">
    <source>
        <dbReference type="EMBL" id="CAE4606825.1"/>
    </source>
</evidence>
<sequence length="341" mass="35655">MRFSGLALCGLLFAGSWAPGLAVSRQGRAGIATLRRLAGMRLRTEAGRLADALRWSLGGDLDDPVSPDVVRAARTRLGQEASRLATLGGPGAGLLQGYALAAPPVVLLLPPEDAARLSRGALQTPGAFALLPEGAEAAEEANDVEPLRAVASESHSTVFQSDGSGHAFTRTRHCKDGECEERVEAQQLPEPSPADAPEAAGLHESNLTRSAAPQEPLFQAVRSMAKEMWSAEQGFGRAGLEDMMRDMFASRQPSLGDVDAHAPAGNATGLGGGERAESISSSTEVVVRDGKMLKRTRRCTNGECTTSVTEGQLAGSEGGHGSNETDASSREVSDEMISMPL</sequence>
<proteinExistence type="predicted"/>
<protein>
    <submittedName>
        <fullName evidence="4">Uncharacterized protein</fullName>
    </submittedName>
</protein>
<feature type="region of interest" description="Disordered" evidence="1">
    <location>
        <begin position="179"/>
        <end position="200"/>
    </location>
</feature>
<dbReference type="EMBL" id="HBNR01045689">
    <property type="protein sequence ID" value="CAE4606825.1"/>
    <property type="molecule type" value="Transcribed_RNA"/>
</dbReference>
<evidence type="ECO:0000313" key="4">
    <source>
        <dbReference type="EMBL" id="CAE4606827.1"/>
    </source>
</evidence>
<dbReference type="AlphaFoldDB" id="A0A6T1DUQ1"/>
<evidence type="ECO:0000256" key="2">
    <source>
        <dbReference type="SAM" id="SignalP"/>
    </source>
</evidence>
<organism evidence="4">
    <name type="scientific">Alexandrium monilatum</name>
    <dbReference type="NCBI Taxonomy" id="311494"/>
    <lineage>
        <taxon>Eukaryota</taxon>
        <taxon>Sar</taxon>
        <taxon>Alveolata</taxon>
        <taxon>Dinophyceae</taxon>
        <taxon>Gonyaulacales</taxon>
        <taxon>Pyrocystaceae</taxon>
        <taxon>Alexandrium</taxon>
    </lineage>
</organism>
<feature type="region of interest" description="Disordered" evidence="1">
    <location>
        <begin position="304"/>
        <end position="341"/>
    </location>
</feature>
<feature type="region of interest" description="Disordered" evidence="1">
    <location>
        <begin position="254"/>
        <end position="284"/>
    </location>
</feature>
<name>A0A6T1DUQ1_9DINO</name>
<dbReference type="EMBL" id="HBNR01045690">
    <property type="protein sequence ID" value="CAE4606827.1"/>
    <property type="molecule type" value="Transcribed_RNA"/>
</dbReference>
<reference evidence="4" key="1">
    <citation type="submission" date="2021-01" db="EMBL/GenBank/DDBJ databases">
        <authorList>
            <person name="Corre E."/>
            <person name="Pelletier E."/>
            <person name="Niang G."/>
            <person name="Scheremetjew M."/>
            <person name="Finn R."/>
            <person name="Kale V."/>
            <person name="Holt S."/>
            <person name="Cochrane G."/>
            <person name="Meng A."/>
            <person name="Brown T."/>
            <person name="Cohen L."/>
        </authorList>
    </citation>
    <scope>NUCLEOTIDE SEQUENCE</scope>
    <source>
        <strain evidence="4">CCMP3105</strain>
    </source>
</reference>
<keyword evidence="2" id="KW-0732">Signal</keyword>
<feature type="signal peptide" evidence="2">
    <location>
        <begin position="1"/>
        <end position="22"/>
    </location>
</feature>
<accession>A0A6T1DUQ1</accession>
<evidence type="ECO:0000256" key="1">
    <source>
        <dbReference type="SAM" id="MobiDB-lite"/>
    </source>
</evidence>
<feature type="chain" id="PRO_5036191574" evidence="2">
    <location>
        <begin position="23"/>
        <end position="341"/>
    </location>
</feature>
<gene>
    <name evidence="3" type="ORF">AMON00008_LOCUS31789</name>
    <name evidence="4" type="ORF">AMON00008_LOCUS31790</name>
</gene>